<reference evidence="1 2" key="1">
    <citation type="submission" date="2024-04" db="EMBL/GenBank/DDBJ databases">
        <title>Biological Control Activity of Plant Growth Promoting Rhizobacteria Burkholderia pyrrocinia BX1 against Tobacco black shank Introduction Tobacco black shank (TBS) caused by the oomycete Phytophthora. nicotianae (P. nicotianae) has become a destructive soil.</title>
        <authorList>
            <person name="Liu X."/>
            <person name="Shu C."/>
        </authorList>
    </citation>
    <scope>NUCLEOTIDE SEQUENCE [LARGE SCALE GENOMIC DNA]</scope>
    <source>
        <strain evidence="1 2">BX1</strain>
    </source>
</reference>
<sequence length="85" mass="9138">MEQYEVILGVDTHLDVHVGAVISETVKLLGTLSVTAETAGYLKLLTWANSLCHLRRAEVEGTGTYGAGLARMLRDYERSAGGQSS</sequence>
<protein>
    <recommendedName>
        <fullName evidence="3">Transposase</fullName>
    </recommendedName>
</protein>
<evidence type="ECO:0000313" key="2">
    <source>
        <dbReference type="Proteomes" id="UP001484179"/>
    </source>
</evidence>
<name>A0ABZ3BQH5_BURPY</name>
<proteinExistence type="predicted"/>
<organism evidence="1 2">
    <name type="scientific">Burkholderia pyrrocinia</name>
    <name type="common">Pseudomonas pyrrocinia</name>
    <dbReference type="NCBI Taxonomy" id="60550"/>
    <lineage>
        <taxon>Bacteria</taxon>
        <taxon>Pseudomonadati</taxon>
        <taxon>Pseudomonadota</taxon>
        <taxon>Betaproteobacteria</taxon>
        <taxon>Burkholderiales</taxon>
        <taxon>Burkholderiaceae</taxon>
        <taxon>Burkholderia</taxon>
        <taxon>Burkholderia cepacia complex</taxon>
    </lineage>
</organism>
<dbReference type="Proteomes" id="UP001484179">
    <property type="component" value="Chromosome 2"/>
</dbReference>
<dbReference type="EMBL" id="CP150850">
    <property type="protein sequence ID" value="WZW56690.1"/>
    <property type="molecule type" value="Genomic_DNA"/>
</dbReference>
<gene>
    <name evidence="1" type="ORF">WN985_29785</name>
</gene>
<evidence type="ECO:0000313" key="1">
    <source>
        <dbReference type="EMBL" id="WZW56690.1"/>
    </source>
</evidence>
<evidence type="ECO:0008006" key="3">
    <source>
        <dbReference type="Google" id="ProtNLM"/>
    </source>
</evidence>
<keyword evidence="2" id="KW-1185">Reference proteome</keyword>
<accession>A0ABZ3BQH5</accession>